<evidence type="ECO:0000256" key="4">
    <source>
        <dbReference type="ARBA" id="ARBA00022729"/>
    </source>
</evidence>
<feature type="signal peptide" evidence="6">
    <location>
        <begin position="1"/>
        <end position="19"/>
    </location>
</feature>
<evidence type="ECO:0000256" key="6">
    <source>
        <dbReference type="SAM" id="SignalP"/>
    </source>
</evidence>
<proteinExistence type="inferred from homology"/>
<dbReference type="InterPro" id="IPR036438">
    <property type="entry name" value="Insulin-like_sf"/>
</dbReference>
<comment type="similarity">
    <text evidence="2">Belongs to the insulin family.</text>
</comment>
<protein>
    <submittedName>
        <fullName evidence="7">Uncharacterized protein</fullName>
    </submittedName>
</protein>
<keyword evidence="8" id="KW-1185">Reference proteome</keyword>
<dbReference type="InParanoid" id="G0MJA8"/>
<evidence type="ECO:0000313" key="8">
    <source>
        <dbReference type="Proteomes" id="UP000008068"/>
    </source>
</evidence>
<dbReference type="SUPFAM" id="SSF56994">
    <property type="entry name" value="Insulin-like"/>
    <property type="match status" value="1"/>
</dbReference>
<evidence type="ECO:0000256" key="1">
    <source>
        <dbReference type="ARBA" id="ARBA00004613"/>
    </source>
</evidence>
<evidence type="ECO:0000256" key="2">
    <source>
        <dbReference type="ARBA" id="ARBA00009034"/>
    </source>
</evidence>
<evidence type="ECO:0000256" key="3">
    <source>
        <dbReference type="ARBA" id="ARBA00022525"/>
    </source>
</evidence>
<comment type="subcellular location">
    <subcellularLocation>
        <location evidence="1">Secreted</location>
    </subcellularLocation>
</comment>
<evidence type="ECO:0000256" key="5">
    <source>
        <dbReference type="ARBA" id="ARBA00023157"/>
    </source>
</evidence>
<dbReference type="HOGENOM" id="CLU_2689988_0_0_1"/>
<keyword evidence="5" id="KW-1015">Disulfide bond</keyword>
<sequence length="74" mass="8082">MTQPLLAITLMLSILTASATPELPVPRYCGAKLAELVKVVCGSCNPDLSQDWITHACSTNISKEYIRKRCCPTD</sequence>
<dbReference type="GO" id="GO:0005576">
    <property type="term" value="C:extracellular region"/>
    <property type="evidence" value="ECO:0007669"/>
    <property type="project" value="UniProtKB-SubCell"/>
</dbReference>
<keyword evidence="3" id="KW-0964">Secreted</keyword>
<dbReference type="Pfam" id="PF03488">
    <property type="entry name" value="Ins_beta"/>
    <property type="match status" value="1"/>
</dbReference>
<dbReference type="AlphaFoldDB" id="G0MJA8"/>
<keyword evidence="4 6" id="KW-0732">Signal</keyword>
<name>G0MJA8_CAEBE</name>
<dbReference type="Proteomes" id="UP000008068">
    <property type="component" value="Unassembled WGS sequence"/>
</dbReference>
<dbReference type="EMBL" id="GL379797">
    <property type="protein sequence ID" value="EGT32309.1"/>
    <property type="molecule type" value="Genomic_DNA"/>
</dbReference>
<dbReference type="InterPro" id="IPR003235">
    <property type="entry name" value="Nem_insulin-like_b-type"/>
</dbReference>
<dbReference type="GO" id="GO:0005179">
    <property type="term" value="F:hormone activity"/>
    <property type="evidence" value="ECO:0007669"/>
    <property type="project" value="InterPro"/>
</dbReference>
<organism evidence="8">
    <name type="scientific">Caenorhabditis brenneri</name>
    <name type="common">Nematode worm</name>
    <dbReference type="NCBI Taxonomy" id="135651"/>
    <lineage>
        <taxon>Eukaryota</taxon>
        <taxon>Metazoa</taxon>
        <taxon>Ecdysozoa</taxon>
        <taxon>Nematoda</taxon>
        <taxon>Chromadorea</taxon>
        <taxon>Rhabditida</taxon>
        <taxon>Rhabditina</taxon>
        <taxon>Rhabditomorpha</taxon>
        <taxon>Rhabditoidea</taxon>
        <taxon>Rhabditidae</taxon>
        <taxon>Peloderinae</taxon>
        <taxon>Caenorhabditis</taxon>
    </lineage>
</organism>
<evidence type="ECO:0000313" key="7">
    <source>
        <dbReference type="EMBL" id="EGT32309.1"/>
    </source>
</evidence>
<reference evidence="8" key="1">
    <citation type="submission" date="2011-07" db="EMBL/GenBank/DDBJ databases">
        <authorList>
            <consortium name="Caenorhabditis brenneri Sequencing and Analysis Consortium"/>
            <person name="Wilson R.K."/>
        </authorList>
    </citation>
    <scope>NUCLEOTIDE SEQUENCE [LARGE SCALE GENOMIC DNA]</scope>
    <source>
        <strain evidence="8">PB2801</strain>
    </source>
</reference>
<dbReference type="Gene3D" id="1.10.100.10">
    <property type="entry name" value="Insulin-like"/>
    <property type="match status" value="1"/>
</dbReference>
<accession>G0MJA8</accession>
<gene>
    <name evidence="7" type="ORF">CAEBREN_12599</name>
</gene>
<feature type="chain" id="PRO_5003403160" evidence="6">
    <location>
        <begin position="20"/>
        <end position="74"/>
    </location>
</feature>